<reference evidence="3 4" key="1">
    <citation type="submission" date="2021-03" db="EMBL/GenBank/DDBJ databases">
        <title>Winogradskyella sp. nov., isolated from costal sediment.</title>
        <authorList>
            <person name="Gao C."/>
        </authorList>
    </citation>
    <scope>NUCLEOTIDE SEQUENCE [LARGE SCALE GENOMIC DNA]</scope>
    <source>
        <strain evidence="3 4">DF17</strain>
    </source>
</reference>
<organism evidence="3 4">
    <name type="scientific">Winogradskyella pelagia</name>
    <dbReference type="NCBI Taxonomy" id="2819984"/>
    <lineage>
        <taxon>Bacteria</taxon>
        <taxon>Pseudomonadati</taxon>
        <taxon>Bacteroidota</taxon>
        <taxon>Flavobacteriia</taxon>
        <taxon>Flavobacteriales</taxon>
        <taxon>Flavobacteriaceae</taxon>
        <taxon>Winogradskyella</taxon>
    </lineage>
</organism>
<gene>
    <name evidence="3" type="ORF">J4050_14930</name>
</gene>
<comment type="caution">
    <text evidence="3">The sequence shown here is derived from an EMBL/GenBank/DDBJ whole genome shotgun (WGS) entry which is preliminary data.</text>
</comment>
<dbReference type="RefSeq" id="WP_208155420.1">
    <property type="nucleotide sequence ID" value="NZ_JAGEVF010000021.1"/>
</dbReference>
<sequence length="134" mass="15335">MKTIGTLILLLISSNIFGQNLSECGIDNNPKLTQAESEYLNAYLTEKRNGFDFNDKKVIFVTGNSGNRIGTKKEYFDYIKKWNEKDSKVATGIDILTNDQKLESNGYDVIVTYWVKVLTEKRKKKILTEIKASR</sequence>
<dbReference type="Proteomes" id="UP000676776">
    <property type="component" value="Unassembled WGS sequence"/>
</dbReference>
<evidence type="ECO:0000256" key="1">
    <source>
        <dbReference type="SAM" id="SignalP"/>
    </source>
</evidence>
<evidence type="ECO:0000313" key="4">
    <source>
        <dbReference type="Proteomes" id="UP000676776"/>
    </source>
</evidence>
<name>A0ABS3T6V9_9FLAO</name>
<protein>
    <recommendedName>
        <fullName evidence="2">DUF8192 domain-containing protein</fullName>
    </recommendedName>
</protein>
<proteinExistence type="predicted"/>
<dbReference type="EMBL" id="JAGEVF010000021">
    <property type="protein sequence ID" value="MBO3118044.1"/>
    <property type="molecule type" value="Genomic_DNA"/>
</dbReference>
<feature type="chain" id="PRO_5046738573" description="DUF8192 domain-containing protein" evidence="1">
    <location>
        <begin position="19"/>
        <end position="134"/>
    </location>
</feature>
<feature type="domain" description="DUF8192" evidence="2">
    <location>
        <begin position="28"/>
        <end position="128"/>
    </location>
</feature>
<dbReference type="Pfam" id="PF26612">
    <property type="entry name" value="DUF8192"/>
    <property type="match status" value="1"/>
</dbReference>
<dbReference type="InterPro" id="IPR058505">
    <property type="entry name" value="DUF8192"/>
</dbReference>
<feature type="signal peptide" evidence="1">
    <location>
        <begin position="1"/>
        <end position="18"/>
    </location>
</feature>
<accession>A0ABS3T6V9</accession>
<evidence type="ECO:0000313" key="3">
    <source>
        <dbReference type="EMBL" id="MBO3118044.1"/>
    </source>
</evidence>
<keyword evidence="4" id="KW-1185">Reference proteome</keyword>
<evidence type="ECO:0000259" key="2">
    <source>
        <dbReference type="Pfam" id="PF26612"/>
    </source>
</evidence>
<keyword evidence="1" id="KW-0732">Signal</keyword>